<dbReference type="InterPro" id="IPR011990">
    <property type="entry name" value="TPR-like_helical_dom_sf"/>
</dbReference>
<keyword evidence="1" id="KW-0808">Transferase</keyword>
<dbReference type="PANTHER" id="PTHR44329:SF288">
    <property type="entry name" value="MITOGEN-ACTIVATED PROTEIN KINASE KINASE KINASE 20"/>
    <property type="match status" value="1"/>
</dbReference>
<dbReference type="InterPro" id="IPR008271">
    <property type="entry name" value="Ser/Thr_kinase_AS"/>
</dbReference>
<dbReference type="Pfam" id="PF13424">
    <property type="entry name" value="TPR_12"/>
    <property type="match status" value="1"/>
</dbReference>
<dbReference type="InterPro" id="IPR011009">
    <property type="entry name" value="Kinase-like_dom_sf"/>
</dbReference>
<evidence type="ECO:0000256" key="2">
    <source>
        <dbReference type="ARBA" id="ARBA00022741"/>
    </source>
</evidence>
<proteinExistence type="predicted"/>
<dbReference type="Gene3D" id="1.10.510.10">
    <property type="entry name" value="Transferase(Phosphotransferase) domain 1"/>
    <property type="match status" value="1"/>
</dbReference>
<keyword evidence="3" id="KW-0418">Kinase</keyword>
<keyword evidence="2" id="KW-0547">Nucleotide-binding</keyword>
<dbReference type="Gene3D" id="1.25.40.10">
    <property type="entry name" value="Tetratricopeptide repeat domain"/>
    <property type="match status" value="2"/>
</dbReference>
<evidence type="ECO:0000256" key="1">
    <source>
        <dbReference type="ARBA" id="ARBA00022679"/>
    </source>
</evidence>
<reference evidence="7" key="1">
    <citation type="journal article" date="2023" name="Mol. Phylogenet. Evol.">
        <title>Genome-scale phylogeny and comparative genomics of the fungal order Sordariales.</title>
        <authorList>
            <person name="Hensen N."/>
            <person name="Bonometti L."/>
            <person name="Westerberg I."/>
            <person name="Brannstrom I.O."/>
            <person name="Guillou S."/>
            <person name="Cros-Aarteil S."/>
            <person name="Calhoun S."/>
            <person name="Haridas S."/>
            <person name="Kuo A."/>
            <person name="Mondo S."/>
            <person name="Pangilinan J."/>
            <person name="Riley R."/>
            <person name="LaButti K."/>
            <person name="Andreopoulos B."/>
            <person name="Lipzen A."/>
            <person name="Chen C."/>
            <person name="Yan M."/>
            <person name="Daum C."/>
            <person name="Ng V."/>
            <person name="Clum A."/>
            <person name="Steindorff A."/>
            <person name="Ohm R.A."/>
            <person name="Martin F."/>
            <person name="Silar P."/>
            <person name="Natvig D.O."/>
            <person name="Lalanne C."/>
            <person name="Gautier V."/>
            <person name="Ament-Velasquez S.L."/>
            <person name="Kruys A."/>
            <person name="Hutchinson M.I."/>
            <person name="Powell A.J."/>
            <person name="Barry K."/>
            <person name="Miller A.N."/>
            <person name="Grigoriev I.V."/>
            <person name="Debuchy R."/>
            <person name="Gladieux P."/>
            <person name="Hiltunen Thoren M."/>
            <person name="Johannesson H."/>
        </authorList>
    </citation>
    <scope>NUCLEOTIDE SEQUENCE</scope>
    <source>
        <strain evidence="7">CBS 990.96</strain>
    </source>
</reference>
<evidence type="ECO:0000256" key="3">
    <source>
        <dbReference type="ARBA" id="ARBA00022777"/>
    </source>
</evidence>
<dbReference type="SUPFAM" id="SSF48452">
    <property type="entry name" value="TPR-like"/>
    <property type="match status" value="2"/>
</dbReference>
<feature type="compositionally biased region" description="Low complexity" evidence="5">
    <location>
        <begin position="1"/>
        <end position="15"/>
    </location>
</feature>
<dbReference type="EMBL" id="MU865335">
    <property type="protein sequence ID" value="KAK4227124.1"/>
    <property type="molecule type" value="Genomic_DNA"/>
</dbReference>
<dbReference type="Pfam" id="PF00069">
    <property type="entry name" value="Pkinase"/>
    <property type="match status" value="1"/>
</dbReference>
<sequence>MDLFLSSEQSPSSSSHANLTSTGNFSLPESLLSELRIEDNNEHNDFVHFLQQAQALQVRILPLVYESRLDRVRQERFSFKRFKPDPGNSGYSERQLRRLQYKAATNEMAILSCSAIRDHPNITLFVGVGFEVIPSPVSVRPVLVFSKATAGGLDSFVTDNQNQIDDDVLLGICGEVAKGLDALHSSNIVHGDIKPANVLVWRQFEPEPSLAVALTDFGFSSFTTSGDEPVQLVSGTKPWDAPEWTNGEHSISSAKKMDLYSFGLLCFWHFFRNETLGELGIPETTVDSAFCRPDSEKTVDVIQYVKKTGDSMLQWAMKLLERREMETKIRECLKQVFGSTLTYDPESRKGSWMAIVKLLSEATGQEEPSKPVEPGTVNVPDEHGSLEVENLFFDLEACDYRIHSFLADGLVHIADAGGCQPCAQNASFQLALCYALGFGVTRDESECERWLARSGRCADDLAGVLERIKNAEPGPQASSVANLASMGYRNDLVTQYLGEDILETAINEYRSMLQARSEALGLTHFSTSRVMDTLAHLLSLNYDEDEALELALENVENSEGLGPDDLRRAKYTAARLYMDTGEADKSEQVLKETLSSLETIQDGEARTEWLDYKILQADILLEKGRFKKATALSEEVVKESTDELGHEHPSTLSATRTLVQSYMQAGNNAMALEASEKLVAVQQLLATRHNPSPRFTGDVALLGVLRFVTGNTNGALDCYHDVQRWIEYDIKRALSATSMVNNFALALIKLEKMDEAQEVLEALLKECDKELGEDSAESAMVAGNLAMIYHEREDWEKAEPMEKRVFEARRENLGLSHPETITSLGHYLESLLATGKTTEAVQTAEEGLSGIKTAAEATLNSIMTGILTISGAFETAKSFKEAILFLEKTKEVIATAEAEGEPLRGVLTAPAMEARCYLGLQEEDKAREIIYHMLMRFTIPFLEYINKFLPELLRLAEMCLERGGFTMEAEQMLIGAKLLCEKSQVQVVEPEVLARVKDAVSRHFKLEELEERGAEEPPMIFNPQLLQNGEELGVAGEVTSV</sequence>
<name>A0AAN7BPF8_9PEZI</name>
<evidence type="ECO:0000256" key="4">
    <source>
        <dbReference type="ARBA" id="ARBA00022840"/>
    </source>
</evidence>
<keyword evidence="8" id="KW-1185">Reference proteome</keyword>
<dbReference type="GO" id="GO:0004674">
    <property type="term" value="F:protein serine/threonine kinase activity"/>
    <property type="evidence" value="ECO:0007669"/>
    <property type="project" value="TreeGrafter"/>
</dbReference>
<dbReference type="SMART" id="SM00220">
    <property type="entry name" value="S_TKc"/>
    <property type="match status" value="1"/>
</dbReference>
<organism evidence="7 8">
    <name type="scientific">Podospora fimiseda</name>
    <dbReference type="NCBI Taxonomy" id="252190"/>
    <lineage>
        <taxon>Eukaryota</taxon>
        <taxon>Fungi</taxon>
        <taxon>Dikarya</taxon>
        <taxon>Ascomycota</taxon>
        <taxon>Pezizomycotina</taxon>
        <taxon>Sordariomycetes</taxon>
        <taxon>Sordariomycetidae</taxon>
        <taxon>Sordariales</taxon>
        <taxon>Podosporaceae</taxon>
        <taxon>Podospora</taxon>
    </lineage>
</organism>
<dbReference type="PANTHER" id="PTHR44329">
    <property type="entry name" value="SERINE/THREONINE-PROTEIN KINASE TNNI3K-RELATED"/>
    <property type="match status" value="1"/>
</dbReference>
<dbReference type="CDD" id="cd00180">
    <property type="entry name" value="PKc"/>
    <property type="match status" value="1"/>
</dbReference>
<dbReference type="PROSITE" id="PS50011">
    <property type="entry name" value="PROTEIN_KINASE_DOM"/>
    <property type="match status" value="1"/>
</dbReference>
<gene>
    <name evidence="7" type="ORF">QBC38DRAFT_455500</name>
</gene>
<comment type="caution">
    <text evidence="7">The sequence shown here is derived from an EMBL/GenBank/DDBJ whole genome shotgun (WGS) entry which is preliminary data.</text>
</comment>
<feature type="region of interest" description="Disordered" evidence="5">
    <location>
        <begin position="1"/>
        <end position="21"/>
    </location>
</feature>
<evidence type="ECO:0000256" key="5">
    <source>
        <dbReference type="SAM" id="MobiDB-lite"/>
    </source>
</evidence>
<feature type="domain" description="Protein kinase" evidence="6">
    <location>
        <begin position="50"/>
        <end position="359"/>
    </location>
</feature>
<evidence type="ECO:0000259" key="6">
    <source>
        <dbReference type="PROSITE" id="PS50011"/>
    </source>
</evidence>
<dbReference type="GO" id="GO:0005524">
    <property type="term" value="F:ATP binding"/>
    <property type="evidence" value="ECO:0007669"/>
    <property type="project" value="UniProtKB-KW"/>
</dbReference>
<reference evidence="7" key="2">
    <citation type="submission" date="2023-05" db="EMBL/GenBank/DDBJ databases">
        <authorList>
            <consortium name="Lawrence Berkeley National Laboratory"/>
            <person name="Steindorff A."/>
            <person name="Hensen N."/>
            <person name="Bonometti L."/>
            <person name="Westerberg I."/>
            <person name="Brannstrom I.O."/>
            <person name="Guillou S."/>
            <person name="Cros-Aarteil S."/>
            <person name="Calhoun S."/>
            <person name="Haridas S."/>
            <person name="Kuo A."/>
            <person name="Mondo S."/>
            <person name="Pangilinan J."/>
            <person name="Riley R."/>
            <person name="Labutti K."/>
            <person name="Andreopoulos B."/>
            <person name="Lipzen A."/>
            <person name="Chen C."/>
            <person name="Yanf M."/>
            <person name="Daum C."/>
            <person name="Ng V."/>
            <person name="Clum A."/>
            <person name="Ohm R."/>
            <person name="Martin F."/>
            <person name="Silar P."/>
            <person name="Natvig D."/>
            <person name="Lalanne C."/>
            <person name="Gautier V."/>
            <person name="Ament-Velasquez S.L."/>
            <person name="Kruys A."/>
            <person name="Hutchinson M.I."/>
            <person name="Powell A.J."/>
            <person name="Barry K."/>
            <person name="Miller A.N."/>
            <person name="Grigoriev I.V."/>
            <person name="Debuchy R."/>
            <person name="Gladieux P."/>
            <person name="Thoren M.H."/>
            <person name="Johannesson H."/>
        </authorList>
    </citation>
    <scope>NUCLEOTIDE SEQUENCE</scope>
    <source>
        <strain evidence="7">CBS 990.96</strain>
    </source>
</reference>
<evidence type="ECO:0000313" key="7">
    <source>
        <dbReference type="EMBL" id="KAK4227124.1"/>
    </source>
</evidence>
<evidence type="ECO:0000313" key="8">
    <source>
        <dbReference type="Proteomes" id="UP001301958"/>
    </source>
</evidence>
<dbReference type="InterPro" id="IPR000719">
    <property type="entry name" value="Prot_kinase_dom"/>
</dbReference>
<dbReference type="InterPro" id="IPR051681">
    <property type="entry name" value="Ser/Thr_Kinases-Pseudokinases"/>
</dbReference>
<dbReference type="PROSITE" id="PS00108">
    <property type="entry name" value="PROTEIN_KINASE_ST"/>
    <property type="match status" value="1"/>
</dbReference>
<dbReference type="AlphaFoldDB" id="A0AAN7BPF8"/>
<protein>
    <recommendedName>
        <fullName evidence="6">Protein kinase domain-containing protein</fullName>
    </recommendedName>
</protein>
<dbReference type="Proteomes" id="UP001301958">
    <property type="component" value="Unassembled WGS sequence"/>
</dbReference>
<dbReference type="SUPFAM" id="SSF56112">
    <property type="entry name" value="Protein kinase-like (PK-like)"/>
    <property type="match status" value="1"/>
</dbReference>
<accession>A0AAN7BPF8</accession>
<keyword evidence="4" id="KW-0067">ATP-binding</keyword>